<dbReference type="Proteomes" id="UP000019473">
    <property type="component" value="Unassembled WGS sequence"/>
</dbReference>
<dbReference type="OrthoDB" id="4137977at2759"/>
<evidence type="ECO:0000313" key="2">
    <source>
        <dbReference type="Proteomes" id="UP000019473"/>
    </source>
</evidence>
<gene>
    <name evidence="1" type="ORF">A1O7_09137</name>
</gene>
<sequence length="288" mass="33187">MTPTTPRSHSTRKYAEPTIQILVGDRQEPFHVHYSFLEKTHFFQIHGYPAIQQPSSPPTSEISPTRSENTVITDEVEIKEEFNEDEHVENNQVASHIPAPVTSTSYALKGIIYEPEAFEIVVNSLYHVSPKTPSHRSGLRDFRKAYCLALQYRMQQLQDDIVDCFRNFHAIYNVHFDDLLWLARRISGDEAVVCQVPIIQYLIEQCAYEIYREGYDSFQRHNPGFQGFLMHGNSSLRVELFKAMTRIAMADHAPDPALGINQWKVTDWPQYDPNACTEARVEVVNLDD</sequence>
<reference evidence="1 2" key="1">
    <citation type="submission" date="2013-03" db="EMBL/GenBank/DDBJ databases">
        <title>The Genome Sequence of Cladophialophora yegresii CBS 114405.</title>
        <authorList>
            <consortium name="The Broad Institute Genomics Platform"/>
            <person name="Cuomo C."/>
            <person name="de Hoog S."/>
            <person name="Gorbushina A."/>
            <person name="Walker B."/>
            <person name="Young S.K."/>
            <person name="Zeng Q."/>
            <person name="Gargeya S."/>
            <person name="Fitzgerald M."/>
            <person name="Haas B."/>
            <person name="Abouelleil A."/>
            <person name="Allen A.W."/>
            <person name="Alvarado L."/>
            <person name="Arachchi H.M."/>
            <person name="Berlin A.M."/>
            <person name="Chapman S.B."/>
            <person name="Gainer-Dewar J."/>
            <person name="Goldberg J."/>
            <person name="Griggs A."/>
            <person name="Gujja S."/>
            <person name="Hansen M."/>
            <person name="Howarth C."/>
            <person name="Imamovic A."/>
            <person name="Ireland A."/>
            <person name="Larimer J."/>
            <person name="McCowan C."/>
            <person name="Murphy C."/>
            <person name="Pearson M."/>
            <person name="Poon T.W."/>
            <person name="Priest M."/>
            <person name="Roberts A."/>
            <person name="Saif S."/>
            <person name="Shea T."/>
            <person name="Sisk P."/>
            <person name="Sykes S."/>
            <person name="Wortman J."/>
            <person name="Nusbaum C."/>
            <person name="Birren B."/>
        </authorList>
    </citation>
    <scope>NUCLEOTIDE SEQUENCE [LARGE SCALE GENOMIC DNA]</scope>
    <source>
        <strain evidence="1 2">CBS 114405</strain>
    </source>
</reference>
<organism evidence="1 2">
    <name type="scientific">Cladophialophora yegresii CBS 114405</name>
    <dbReference type="NCBI Taxonomy" id="1182544"/>
    <lineage>
        <taxon>Eukaryota</taxon>
        <taxon>Fungi</taxon>
        <taxon>Dikarya</taxon>
        <taxon>Ascomycota</taxon>
        <taxon>Pezizomycotina</taxon>
        <taxon>Eurotiomycetes</taxon>
        <taxon>Chaetothyriomycetidae</taxon>
        <taxon>Chaetothyriales</taxon>
        <taxon>Herpotrichiellaceae</taxon>
        <taxon>Cladophialophora</taxon>
    </lineage>
</organism>
<proteinExistence type="predicted"/>
<keyword evidence="2" id="KW-1185">Reference proteome</keyword>
<dbReference type="VEuPathDB" id="FungiDB:A1O7_09137"/>
<dbReference type="eggNOG" id="ENOG502T9IF">
    <property type="taxonomic scope" value="Eukaryota"/>
</dbReference>
<protein>
    <submittedName>
        <fullName evidence="1">Uncharacterized protein</fullName>
    </submittedName>
</protein>
<dbReference type="HOGENOM" id="CLU_921346_0_0_1"/>
<dbReference type="AlphaFoldDB" id="W9VNT8"/>
<name>W9VNT8_9EURO</name>
<dbReference type="RefSeq" id="XP_007761316.1">
    <property type="nucleotide sequence ID" value="XM_007763126.1"/>
</dbReference>
<evidence type="ECO:0000313" key="1">
    <source>
        <dbReference type="EMBL" id="EXJ53801.1"/>
    </source>
</evidence>
<accession>W9VNT8</accession>
<dbReference type="GeneID" id="19183701"/>
<comment type="caution">
    <text evidence="1">The sequence shown here is derived from an EMBL/GenBank/DDBJ whole genome shotgun (WGS) entry which is preliminary data.</text>
</comment>
<dbReference type="EMBL" id="AMGW01000007">
    <property type="protein sequence ID" value="EXJ53801.1"/>
    <property type="molecule type" value="Genomic_DNA"/>
</dbReference>